<gene>
    <name evidence="1" type="ORF">EA686_27585</name>
</gene>
<dbReference type="AlphaFoldDB" id="A0A3R9ZIK4"/>
<protein>
    <submittedName>
        <fullName evidence="1">Uncharacterized protein</fullName>
    </submittedName>
</protein>
<accession>A0A3R9ZIK4</accession>
<evidence type="ECO:0000313" key="1">
    <source>
        <dbReference type="EMBL" id="RSR21506.1"/>
    </source>
</evidence>
<reference evidence="1 2" key="1">
    <citation type="submission" date="2018-10" db="EMBL/GenBank/DDBJ databases">
        <title>GWAS and RNA-Seq identify cryptic mechanisms of antimicrobial resistance in Acinetobacter baumannii.</title>
        <authorList>
            <person name="Sahl J.W."/>
        </authorList>
    </citation>
    <scope>NUCLEOTIDE SEQUENCE [LARGE SCALE GENOMIC DNA]</scope>
    <source>
        <strain evidence="1 2">TG28175</strain>
    </source>
</reference>
<feature type="non-terminal residue" evidence="1">
    <location>
        <position position="1"/>
    </location>
</feature>
<dbReference type="EMBL" id="RFDI01002364">
    <property type="protein sequence ID" value="RSR21506.1"/>
    <property type="molecule type" value="Genomic_DNA"/>
</dbReference>
<dbReference type="Proteomes" id="UP000280073">
    <property type="component" value="Unassembled WGS sequence"/>
</dbReference>
<name>A0A3R9ZIK4_ACIBA</name>
<comment type="caution">
    <text evidence="1">The sequence shown here is derived from an EMBL/GenBank/DDBJ whole genome shotgun (WGS) entry which is preliminary data.</text>
</comment>
<sequence>ARLAVKPAVALMLSMEGESAQLPNLEHVKAYLAEYSGQAAALTGFINFLNENYGASIDYLKLKKSDFLKTKQKKKLEMELIALTQTDLNDSELILSWVRNGLRYFHQLPYIDALKIKTEMITEIEDGFTVVLNGQYYWLPKTQ</sequence>
<proteinExistence type="predicted"/>
<evidence type="ECO:0000313" key="2">
    <source>
        <dbReference type="Proteomes" id="UP000280073"/>
    </source>
</evidence>
<organism evidence="1 2">
    <name type="scientific">Acinetobacter baumannii</name>
    <dbReference type="NCBI Taxonomy" id="470"/>
    <lineage>
        <taxon>Bacteria</taxon>
        <taxon>Pseudomonadati</taxon>
        <taxon>Pseudomonadota</taxon>
        <taxon>Gammaproteobacteria</taxon>
        <taxon>Moraxellales</taxon>
        <taxon>Moraxellaceae</taxon>
        <taxon>Acinetobacter</taxon>
        <taxon>Acinetobacter calcoaceticus/baumannii complex</taxon>
    </lineage>
</organism>